<dbReference type="Pfam" id="PF02931">
    <property type="entry name" value="Neur_chan_LBD"/>
    <property type="match status" value="2"/>
</dbReference>
<evidence type="ECO:0000256" key="9">
    <source>
        <dbReference type="ARBA" id="ARBA00023136"/>
    </source>
</evidence>
<dbReference type="PRINTS" id="PR00253">
    <property type="entry name" value="GABAARECEPTR"/>
</dbReference>
<feature type="domain" description="Neurotransmitter-gated ion-channel transmembrane" evidence="14">
    <location>
        <begin position="295"/>
        <end position="410"/>
    </location>
</feature>
<feature type="transmembrane region" description="Helical" evidence="11">
    <location>
        <begin position="447"/>
        <end position="466"/>
    </location>
</feature>
<dbReference type="InterPro" id="IPR038050">
    <property type="entry name" value="Neuro_actylchol_rec"/>
</dbReference>
<evidence type="ECO:0000313" key="15">
    <source>
        <dbReference type="EMBL" id="KAF8790543.1"/>
    </source>
</evidence>
<dbReference type="PRINTS" id="PR00252">
    <property type="entry name" value="NRIONCHANNEL"/>
</dbReference>
<dbReference type="Pfam" id="PF02932">
    <property type="entry name" value="Neur_chan_memb"/>
    <property type="match status" value="1"/>
</dbReference>
<dbReference type="InterPro" id="IPR006201">
    <property type="entry name" value="Neur_channel"/>
</dbReference>
<name>A0A8T0FP49_ARGBR</name>
<evidence type="ECO:0000256" key="3">
    <source>
        <dbReference type="ARBA" id="ARBA00022448"/>
    </source>
</evidence>
<keyword evidence="15" id="KW-0675">Receptor</keyword>
<feature type="signal peptide" evidence="11">
    <location>
        <begin position="1"/>
        <end position="20"/>
    </location>
</feature>
<dbReference type="InterPro" id="IPR036719">
    <property type="entry name" value="Neuro-gated_channel_TM_sf"/>
</dbReference>
<evidence type="ECO:0000256" key="7">
    <source>
        <dbReference type="ARBA" id="ARBA00022989"/>
    </source>
</evidence>
<dbReference type="InterPro" id="IPR018000">
    <property type="entry name" value="Neurotransmitter_ion_chnl_CS"/>
</dbReference>
<keyword evidence="4" id="KW-1003">Cell membrane</keyword>
<accession>A0A8T0FP49</accession>
<comment type="subcellular location">
    <subcellularLocation>
        <location evidence="2">Cell membrane</location>
    </subcellularLocation>
    <subcellularLocation>
        <location evidence="1">Membrane</location>
        <topology evidence="1">Multi-pass membrane protein</topology>
    </subcellularLocation>
</comment>
<dbReference type="SUPFAM" id="SSF63712">
    <property type="entry name" value="Nicotinic receptor ligand binding domain-like"/>
    <property type="match status" value="2"/>
</dbReference>
<dbReference type="GO" id="GO:0004888">
    <property type="term" value="F:transmembrane signaling receptor activity"/>
    <property type="evidence" value="ECO:0007669"/>
    <property type="project" value="InterPro"/>
</dbReference>
<keyword evidence="8 11" id="KW-0406">Ion transport</keyword>
<feature type="transmembrane region" description="Helical" evidence="11">
    <location>
        <begin position="352"/>
        <end position="375"/>
    </location>
</feature>
<protein>
    <submittedName>
        <fullName evidence="15">Glycine receptor subunit alphaZ1 like protein</fullName>
    </submittedName>
</protein>
<evidence type="ECO:0000313" key="16">
    <source>
        <dbReference type="Proteomes" id="UP000807504"/>
    </source>
</evidence>
<evidence type="ECO:0000256" key="12">
    <source>
        <dbReference type="SAM" id="MobiDB-lite"/>
    </source>
</evidence>
<comment type="similarity">
    <text evidence="11">Belongs to the ligand-gated ion channel (TC 1.A.9) family.</text>
</comment>
<dbReference type="GO" id="GO:0005230">
    <property type="term" value="F:extracellular ligand-gated monoatomic ion channel activity"/>
    <property type="evidence" value="ECO:0007669"/>
    <property type="project" value="InterPro"/>
</dbReference>
<keyword evidence="16" id="KW-1185">Reference proteome</keyword>
<evidence type="ECO:0000256" key="4">
    <source>
        <dbReference type="ARBA" id="ARBA00022475"/>
    </source>
</evidence>
<dbReference type="SUPFAM" id="SSF90112">
    <property type="entry name" value="Neurotransmitter-gated ion-channel transmembrane pore"/>
    <property type="match status" value="1"/>
</dbReference>
<feature type="domain" description="Neurotransmitter-gated ion-channel ligand-binding" evidence="13">
    <location>
        <begin position="201"/>
        <end position="285"/>
    </location>
</feature>
<dbReference type="InterPro" id="IPR006028">
    <property type="entry name" value="GABAA/Glycine_rcpt"/>
</dbReference>
<dbReference type="Gene3D" id="2.70.170.10">
    <property type="entry name" value="Neurotransmitter-gated ion-channel ligand-binding domain"/>
    <property type="match status" value="2"/>
</dbReference>
<evidence type="ECO:0000256" key="6">
    <source>
        <dbReference type="ARBA" id="ARBA00022729"/>
    </source>
</evidence>
<dbReference type="InterPro" id="IPR006202">
    <property type="entry name" value="Neur_chan_lig-bd"/>
</dbReference>
<dbReference type="PROSITE" id="PS00236">
    <property type="entry name" value="NEUROTR_ION_CHANNEL"/>
    <property type="match status" value="2"/>
</dbReference>
<keyword evidence="5 11" id="KW-0812">Transmembrane</keyword>
<dbReference type="EMBL" id="JABXBU010000011">
    <property type="protein sequence ID" value="KAF8790543.1"/>
    <property type="molecule type" value="Genomic_DNA"/>
</dbReference>
<keyword evidence="3 11" id="KW-0813">Transport</keyword>
<dbReference type="AlphaFoldDB" id="A0A8T0FP49"/>
<evidence type="ECO:0000256" key="5">
    <source>
        <dbReference type="ARBA" id="ARBA00022692"/>
    </source>
</evidence>
<proteinExistence type="inferred from homology"/>
<dbReference type="GO" id="GO:0099095">
    <property type="term" value="F:ligand-gated monoatomic anion channel activity"/>
    <property type="evidence" value="ECO:0007669"/>
    <property type="project" value="UniProtKB-ARBA"/>
</dbReference>
<dbReference type="GO" id="GO:0005886">
    <property type="term" value="C:plasma membrane"/>
    <property type="evidence" value="ECO:0007669"/>
    <property type="project" value="UniProtKB-SubCell"/>
</dbReference>
<keyword evidence="10 11" id="KW-0407">Ion channel</keyword>
<dbReference type="PANTHER" id="PTHR18945">
    <property type="entry name" value="NEUROTRANSMITTER GATED ION CHANNEL"/>
    <property type="match status" value="1"/>
</dbReference>
<dbReference type="Proteomes" id="UP000807504">
    <property type="component" value="Unassembled WGS sequence"/>
</dbReference>
<evidence type="ECO:0000256" key="11">
    <source>
        <dbReference type="RuleBase" id="RU000687"/>
    </source>
</evidence>
<keyword evidence="9 11" id="KW-0472">Membrane</keyword>
<evidence type="ECO:0000259" key="14">
    <source>
        <dbReference type="Pfam" id="PF02932"/>
    </source>
</evidence>
<evidence type="ECO:0000259" key="13">
    <source>
        <dbReference type="Pfam" id="PF02931"/>
    </source>
</evidence>
<evidence type="ECO:0000256" key="1">
    <source>
        <dbReference type="ARBA" id="ARBA00004141"/>
    </source>
</evidence>
<keyword evidence="6 11" id="KW-0732">Signal</keyword>
<comment type="caution">
    <text evidence="15">The sequence shown here is derived from an EMBL/GenBank/DDBJ whole genome shotgun (WGS) entry which is preliminary data.</text>
</comment>
<feature type="region of interest" description="Disordered" evidence="12">
    <location>
        <begin position="405"/>
        <end position="432"/>
    </location>
</feature>
<feature type="transmembrane region" description="Helical" evidence="11">
    <location>
        <begin position="316"/>
        <end position="332"/>
    </location>
</feature>
<evidence type="ECO:0000256" key="2">
    <source>
        <dbReference type="ARBA" id="ARBA00004236"/>
    </source>
</evidence>
<sequence>MGFLLTCALVYIIFSTTVLSATETFRPNSTIDDLNLLDALLKNYDRRALPTSHKGTPTEVRCEMYIRSFGSINPSTMDYEVDLYLRQKWLDERLRKPEMSRPLDLNDPKLVQRIWKPEVFFANAKHAEFQYVTVPNVLVRITPSGHLLYMLRLKLTFSCMMDLYRFPLDTQVCTIELASYFVKWYYENRLTLLEVFYNEAETYIFCMMDLYRFPLDTQVCTIELASFSKTTSELNLKWSEENPVNLFEKLKLPQFEIKSVNTSLCSEKFHIGEYSCLKAEFNLQRSIGFHLVQSYLPTILIVVISWVSFWLDVEAIPARITLGVTTLLTISSKSSGIQSNLPPVSYVKAIDVWMGACTTFVFTALLEFTLVNYLWRKRRATPPSIKVADENISLRMYEEKEECNGTKKVTKIQQESDDDEPVEEKNNPRVKPYGGTHKISAKRIDQLCRAGFPILFLIFNICYWPYYLF</sequence>
<feature type="transmembrane region" description="Helical" evidence="11">
    <location>
        <begin position="287"/>
        <end position="309"/>
    </location>
</feature>
<dbReference type="InterPro" id="IPR006029">
    <property type="entry name" value="Neurotrans-gated_channel_TM"/>
</dbReference>
<evidence type="ECO:0000256" key="8">
    <source>
        <dbReference type="ARBA" id="ARBA00023065"/>
    </source>
</evidence>
<dbReference type="CDD" id="cd19049">
    <property type="entry name" value="LGIC_TM_anion"/>
    <property type="match status" value="1"/>
</dbReference>
<reference evidence="15" key="2">
    <citation type="submission" date="2020-06" db="EMBL/GenBank/DDBJ databases">
        <authorList>
            <person name="Sheffer M."/>
        </authorList>
    </citation>
    <scope>NUCLEOTIDE SEQUENCE</scope>
</reference>
<gene>
    <name evidence="15" type="ORF">HNY73_005551</name>
</gene>
<dbReference type="Gene3D" id="1.20.58.390">
    <property type="entry name" value="Neurotransmitter-gated ion-channel transmembrane domain"/>
    <property type="match status" value="1"/>
</dbReference>
<dbReference type="GO" id="GO:0005254">
    <property type="term" value="F:chloride channel activity"/>
    <property type="evidence" value="ECO:0007669"/>
    <property type="project" value="UniProtKB-ARBA"/>
</dbReference>
<reference evidence="15" key="1">
    <citation type="journal article" date="2020" name="bioRxiv">
        <title>Chromosome-level reference genome of the European wasp spider Argiope bruennichi: a resource for studies on range expansion and evolutionary adaptation.</title>
        <authorList>
            <person name="Sheffer M.M."/>
            <person name="Hoppe A."/>
            <person name="Krehenwinkel H."/>
            <person name="Uhl G."/>
            <person name="Kuss A.W."/>
            <person name="Jensen L."/>
            <person name="Jensen C."/>
            <person name="Gillespie R.G."/>
            <person name="Hoff K.J."/>
            <person name="Prost S."/>
        </authorList>
    </citation>
    <scope>NUCLEOTIDE SEQUENCE</scope>
</reference>
<keyword evidence="7 11" id="KW-1133">Transmembrane helix</keyword>
<evidence type="ECO:0000256" key="10">
    <source>
        <dbReference type="ARBA" id="ARBA00023303"/>
    </source>
</evidence>
<dbReference type="InterPro" id="IPR036734">
    <property type="entry name" value="Neur_chan_lig-bd_sf"/>
</dbReference>
<feature type="domain" description="Neurotransmitter-gated ion-channel ligand-binding" evidence="13">
    <location>
        <begin position="35"/>
        <end position="181"/>
    </location>
</feature>
<feature type="chain" id="PRO_5035969680" evidence="11">
    <location>
        <begin position="21"/>
        <end position="469"/>
    </location>
</feature>
<organism evidence="15 16">
    <name type="scientific">Argiope bruennichi</name>
    <name type="common">Wasp spider</name>
    <name type="synonym">Aranea bruennichi</name>
    <dbReference type="NCBI Taxonomy" id="94029"/>
    <lineage>
        <taxon>Eukaryota</taxon>
        <taxon>Metazoa</taxon>
        <taxon>Ecdysozoa</taxon>
        <taxon>Arthropoda</taxon>
        <taxon>Chelicerata</taxon>
        <taxon>Arachnida</taxon>
        <taxon>Araneae</taxon>
        <taxon>Araneomorphae</taxon>
        <taxon>Entelegynae</taxon>
        <taxon>Araneoidea</taxon>
        <taxon>Araneidae</taxon>
        <taxon>Argiope</taxon>
    </lineage>
</organism>